<dbReference type="AlphaFoldDB" id="A0A518BPG9"/>
<evidence type="ECO:0000313" key="1">
    <source>
        <dbReference type="EMBL" id="QDU68870.1"/>
    </source>
</evidence>
<dbReference type="KEGG" id="pbap:Pla133_39800"/>
<accession>A0A518BPG9</accession>
<proteinExistence type="predicted"/>
<dbReference type="Proteomes" id="UP000316921">
    <property type="component" value="Chromosome"/>
</dbReference>
<gene>
    <name evidence="1" type="ORF">Pla133_39800</name>
</gene>
<dbReference type="SUPFAM" id="SSF51182">
    <property type="entry name" value="RmlC-like cupins"/>
    <property type="match status" value="1"/>
</dbReference>
<organism evidence="1 2">
    <name type="scientific">Engelhardtia mirabilis</name>
    <dbReference type="NCBI Taxonomy" id="2528011"/>
    <lineage>
        <taxon>Bacteria</taxon>
        <taxon>Pseudomonadati</taxon>
        <taxon>Planctomycetota</taxon>
        <taxon>Planctomycetia</taxon>
        <taxon>Planctomycetia incertae sedis</taxon>
        <taxon>Engelhardtia</taxon>
    </lineage>
</organism>
<sequence>MSAVDLERFVEDCVAANREGDPQAAVRAVLERAVHRPSDLRAALGDPTEAGLTALHRSQGLTILSATWTPQMNLVPHNHEVWALIGIYAGREDNIFWRRSERGISVRGAESLFEGDVSTLDVDAIHSVTNPLERYTAGIHIYGGDFFETPRSQWDPETREESPSDGNVIRGFFDRANERERRLRD</sequence>
<dbReference type="RefSeq" id="WP_419191737.1">
    <property type="nucleotide sequence ID" value="NZ_CP036287.1"/>
</dbReference>
<dbReference type="InterPro" id="IPR014710">
    <property type="entry name" value="RmlC-like_jellyroll"/>
</dbReference>
<dbReference type="InterPro" id="IPR011051">
    <property type="entry name" value="RmlC_Cupin_sf"/>
</dbReference>
<reference evidence="1 2" key="1">
    <citation type="submission" date="2019-02" db="EMBL/GenBank/DDBJ databases">
        <title>Deep-cultivation of Planctomycetes and their phenomic and genomic characterization uncovers novel biology.</title>
        <authorList>
            <person name="Wiegand S."/>
            <person name="Jogler M."/>
            <person name="Boedeker C."/>
            <person name="Pinto D."/>
            <person name="Vollmers J."/>
            <person name="Rivas-Marin E."/>
            <person name="Kohn T."/>
            <person name="Peeters S.H."/>
            <person name="Heuer A."/>
            <person name="Rast P."/>
            <person name="Oberbeckmann S."/>
            <person name="Bunk B."/>
            <person name="Jeske O."/>
            <person name="Meyerdierks A."/>
            <person name="Storesund J.E."/>
            <person name="Kallscheuer N."/>
            <person name="Luecker S."/>
            <person name="Lage O.M."/>
            <person name="Pohl T."/>
            <person name="Merkel B.J."/>
            <person name="Hornburger P."/>
            <person name="Mueller R.-W."/>
            <person name="Bruemmer F."/>
            <person name="Labrenz M."/>
            <person name="Spormann A.M."/>
            <person name="Op den Camp H."/>
            <person name="Overmann J."/>
            <person name="Amann R."/>
            <person name="Jetten M.S.M."/>
            <person name="Mascher T."/>
            <person name="Medema M.H."/>
            <person name="Devos D.P."/>
            <person name="Kaster A.-K."/>
            <person name="Ovreas L."/>
            <person name="Rohde M."/>
            <person name="Galperin M.Y."/>
            <person name="Jogler C."/>
        </authorList>
    </citation>
    <scope>NUCLEOTIDE SEQUENCE [LARGE SCALE GENOMIC DNA]</scope>
    <source>
        <strain evidence="1 2">Pla133</strain>
    </source>
</reference>
<evidence type="ECO:0000313" key="2">
    <source>
        <dbReference type="Proteomes" id="UP000316921"/>
    </source>
</evidence>
<dbReference type="EMBL" id="CP036287">
    <property type="protein sequence ID" value="QDU68870.1"/>
    <property type="molecule type" value="Genomic_DNA"/>
</dbReference>
<evidence type="ECO:0008006" key="3">
    <source>
        <dbReference type="Google" id="ProtNLM"/>
    </source>
</evidence>
<keyword evidence="2" id="KW-1185">Reference proteome</keyword>
<name>A0A518BPG9_9BACT</name>
<protein>
    <recommendedName>
        <fullName evidence="3">Cysteine dioxygenase type I</fullName>
    </recommendedName>
</protein>
<dbReference type="Gene3D" id="2.60.120.10">
    <property type="entry name" value="Jelly Rolls"/>
    <property type="match status" value="1"/>
</dbReference>